<dbReference type="PANTHER" id="PTHR12773:SF0">
    <property type="entry name" value="MULTIFUNCTIONAL METHYLTRANSFERASE SUBUNIT TRM112-LIKE PROTEIN"/>
    <property type="match status" value="1"/>
</dbReference>
<name>A0A2V3II14_9FLOR</name>
<dbReference type="AlphaFoldDB" id="A0A2V3II14"/>
<sequence length="144" mass="16028">MRLLTHNMLHCPRTKAYPLQLVASTCDDVQVPFSEAFIRRMLPRIQWEVFREAAAQFPDEDMLAKLPESTPQPDTLDEPTLKAIHRALLEWHVVDGTLKAENGSEYAVKNGIPNLVITEVRKESGGADDANSGDAAMDVDDKGQ</sequence>
<proteinExistence type="predicted"/>
<accession>A0A2V3II14</accession>
<dbReference type="PANTHER" id="PTHR12773">
    <property type="entry name" value="UPF0315 PROTEIN-RELATED"/>
    <property type="match status" value="1"/>
</dbReference>
<keyword evidence="3" id="KW-1185">Reference proteome</keyword>
<protein>
    <submittedName>
        <fullName evidence="2">Multifunctional methyltransferase subunit TRM112-like protein</fullName>
    </submittedName>
</protein>
<feature type="compositionally biased region" description="Low complexity" evidence="1">
    <location>
        <begin position="127"/>
        <end position="136"/>
    </location>
</feature>
<comment type="caution">
    <text evidence="2">The sequence shown here is derived from an EMBL/GenBank/DDBJ whole genome shotgun (WGS) entry which is preliminary data.</text>
</comment>
<dbReference type="EMBL" id="NBIV01000203">
    <property type="protein sequence ID" value="PXF41678.1"/>
    <property type="molecule type" value="Genomic_DNA"/>
</dbReference>
<evidence type="ECO:0000256" key="1">
    <source>
        <dbReference type="SAM" id="MobiDB-lite"/>
    </source>
</evidence>
<dbReference type="GO" id="GO:0030488">
    <property type="term" value="P:tRNA methylation"/>
    <property type="evidence" value="ECO:0007669"/>
    <property type="project" value="TreeGrafter"/>
</dbReference>
<dbReference type="OrthoDB" id="2187549at2759"/>
<dbReference type="GO" id="GO:0008168">
    <property type="term" value="F:methyltransferase activity"/>
    <property type="evidence" value="ECO:0007669"/>
    <property type="project" value="UniProtKB-KW"/>
</dbReference>
<dbReference type="GO" id="GO:0070476">
    <property type="term" value="P:rRNA (guanine-N7)-methylation"/>
    <property type="evidence" value="ECO:0007669"/>
    <property type="project" value="TreeGrafter"/>
</dbReference>
<dbReference type="InterPro" id="IPR039127">
    <property type="entry name" value="Trm112"/>
</dbReference>
<keyword evidence="2" id="KW-0808">Transferase</keyword>
<dbReference type="STRING" id="448386.A0A2V3II14"/>
<keyword evidence="2" id="KW-0489">Methyltransferase</keyword>
<evidence type="ECO:0000313" key="3">
    <source>
        <dbReference type="Proteomes" id="UP000247409"/>
    </source>
</evidence>
<dbReference type="GO" id="GO:0046982">
    <property type="term" value="F:protein heterodimerization activity"/>
    <property type="evidence" value="ECO:0007669"/>
    <property type="project" value="InterPro"/>
</dbReference>
<feature type="region of interest" description="Disordered" evidence="1">
    <location>
        <begin position="123"/>
        <end position="144"/>
    </location>
</feature>
<reference evidence="2 3" key="1">
    <citation type="journal article" date="2018" name="Mol. Biol. Evol.">
        <title>Analysis of the draft genome of the red seaweed Gracilariopsis chorda provides insights into genome size evolution in Rhodophyta.</title>
        <authorList>
            <person name="Lee J."/>
            <person name="Yang E.C."/>
            <person name="Graf L."/>
            <person name="Yang J.H."/>
            <person name="Qiu H."/>
            <person name="Zel Zion U."/>
            <person name="Chan C.X."/>
            <person name="Stephens T.G."/>
            <person name="Weber A.P.M."/>
            <person name="Boo G.H."/>
            <person name="Boo S.M."/>
            <person name="Kim K.M."/>
            <person name="Shin Y."/>
            <person name="Jung M."/>
            <person name="Lee S.J."/>
            <person name="Yim H.S."/>
            <person name="Lee J.H."/>
            <person name="Bhattacharya D."/>
            <person name="Yoon H.S."/>
        </authorList>
    </citation>
    <scope>NUCLEOTIDE SEQUENCE [LARGE SCALE GENOMIC DNA]</scope>
    <source>
        <strain evidence="2 3">SKKU-2015</strain>
        <tissue evidence="2">Whole body</tissue>
    </source>
</reference>
<dbReference type="Gene3D" id="2.20.25.10">
    <property type="match status" value="1"/>
</dbReference>
<organism evidence="2 3">
    <name type="scientific">Gracilariopsis chorda</name>
    <dbReference type="NCBI Taxonomy" id="448386"/>
    <lineage>
        <taxon>Eukaryota</taxon>
        <taxon>Rhodophyta</taxon>
        <taxon>Florideophyceae</taxon>
        <taxon>Rhodymeniophycidae</taxon>
        <taxon>Gracilariales</taxon>
        <taxon>Gracilariaceae</taxon>
        <taxon>Gracilariopsis</taxon>
    </lineage>
</organism>
<dbReference type="Proteomes" id="UP000247409">
    <property type="component" value="Unassembled WGS sequence"/>
</dbReference>
<gene>
    <name evidence="2" type="ORF">BWQ96_08599</name>
</gene>
<evidence type="ECO:0000313" key="2">
    <source>
        <dbReference type="EMBL" id="PXF41678.1"/>
    </source>
</evidence>